<proteinExistence type="predicted"/>
<accession>A0A9D7SXP2</accession>
<reference evidence="2 3" key="1">
    <citation type="submission" date="2020-10" db="EMBL/GenBank/DDBJ databases">
        <title>Connecting structure to function with the recovery of over 1000 high-quality activated sludge metagenome-assembled genomes encoding full-length rRNA genes using long-read sequencing.</title>
        <authorList>
            <person name="Singleton C.M."/>
            <person name="Petriglieri F."/>
            <person name="Kristensen J.M."/>
            <person name="Kirkegaard R.H."/>
            <person name="Michaelsen T.Y."/>
            <person name="Andersen M.H."/>
            <person name="Karst S.M."/>
            <person name="Dueholm M.S."/>
            <person name="Nielsen P.H."/>
            <person name="Albertsen M."/>
        </authorList>
    </citation>
    <scope>NUCLEOTIDE SEQUENCE [LARGE SCALE GENOMIC DNA]</scope>
    <source>
        <strain evidence="2">Ribe_18-Q3-R11-54_MAXAC.273</strain>
    </source>
</reference>
<keyword evidence="1" id="KW-0175">Coiled coil</keyword>
<sequence length="103" mass="11779">MIDVRAALGVLNDWYDKYRYLAKKSKAQHDELARVCDALDVIEAALDAQEAELKELRAENERLKKAAATHGAPPPKTKLSEAEKEWLRAESIWAARDRWANLY</sequence>
<comment type="caution">
    <text evidence="2">The sequence shown here is derived from an EMBL/GenBank/DDBJ whole genome shotgun (WGS) entry which is preliminary data.</text>
</comment>
<evidence type="ECO:0000313" key="2">
    <source>
        <dbReference type="EMBL" id="MBK9983842.1"/>
    </source>
</evidence>
<gene>
    <name evidence="2" type="ORF">IPP15_15985</name>
</gene>
<protein>
    <submittedName>
        <fullName evidence="2">Uncharacterized protein</fullName>
    </submittedName>
</protein>
<organism evidence="2 3">
    <name type="scientific">Candidatus Opimibacter skivensis</name>
    <dbReference type="NCBI Taxonomy" id="2982028"/>
    <lineage>
        <taxon>Bacteria</taxon>
        <taxon>Pseudomonadati</taxon>
        <taxon>Bacteroidota</taxon>
        <taxon>Saprospiria</taxon>
        <taxon>Saprospirales</taxon>
        <taxon>Saprospiraceae</taxon>
        <taxon>Candidatus Opimibacter</taxon>
    </lineage>
</organism>
<evidence type="ECO:0000256" key="1">
    <source>
        <dbReference type="SAM" id="Coils"/>
    </source>
</evidence>
<dbReference type="Proteomes" id="UP000808337">
    <property type="component" value="Unassembled WGS sequence"/>
</dbReference>
<dbReference type="EMBL" id="JADKGY010000028">
    <property type="protein sequence ID" value="MBK9983842.1"/>
    <property type="molecule type" value="Genomic_DNA"/>
</dbReference>
<feature type="coiled-coil region" evidence="1">
    <location>
        <begin position="39"/>
        <end position="66"/>
    </location>
</feature>
<evidence type="ECO:0000313" key="3">
    <source>
        <dbReference type="Proteomes" id="UP000808337"/>
    </source>
</evidence>
<name>A0A9D7SXP2_9BACT</name>
<dbReference type="AlphaFoldDB" id="A0A9D7SXP2"/>